<accession>A0ABD2PW60</accession>
<dbReference type="Gene3D" id="6.10.250.780">
    <property type="match status" value="1"/>
</dbReference>
<name>A0ABD2PW60_9PLAT</name>
<feature type="domain" description="Guanylate cyclase" evidence="9">
    <location>
        <begin position="437"/>
        <end position="567"/>
    </location>
</feature>
<dbReference type="InterPro" id="IPR011644">
    <property type="entry name" value="Heme_NO-bd"/>
</dbReference>
<dbReference type="Gene3D" id="3.30.70.1230">
    <property type="entry name" value="Nucleotide cyclase"/>
    <property type="match status" value="1"/>
</dbReference>
<dbReference type="InterPro" id="IPR001054">
    <property type="entry name" value="A/G_cyclase"/>
</dbReference>
<evidence type="ECO:0000256" key="6">
    <source>
        <dbReference type="ARBA" id="ARBA00023239"/>
    </source>
</evidence>
<evidence type="ECO:0000313" key="11">
    <source>
        <dbReference type="Proteomes" id="UP001626550"/>
    </source>
</evidence>
<dbReference type="Pfam" id="PF07700">
    <property type="entry name" value="HNOB"/>
    <property type="match status" value="1"/>
</dbReference>
<comment type="subcellular location">
    <subcellularLocation>
        <location evidence="1">Cytoplasm</location>
    </subcellularLocation>
</comment>
<dbReference type="AlphaFoldDB" id="A0ABD2PW60"/>
<feature type="non-terminal residue" evidence="10">
    <location>
        <position position="714"/>
    </location>
</feature>
<evidence type="ECO:0000256" key="1">
    <source>
        <dbReference type="ARBA" id="ARBA00004496"/>
    </source>
</evidence>
<dbReference type="EMBL" id="JBJKFK010002722">
    <property type="protein sequence ID" value="KAL3310691.1"/>
    <property type="molecule type" value="Genomic_DNA"/>
</dbReference>
<gene>
    <name evidence="10" type="primary">GCY-31_3</name>
    <name evidence="10" type="ORF">Ciccas_010738</name>
</gene>
<keyword evidence="5" id="KW-0342">GTP-binding</keyword>
<dbReference type="FunFam" id="3.30.70.1230:FF:000030">
    <property type="entry name" value="Si:ch211-215j19.12"/>
    <property type="match status" value="1"/>
</dbReference>
<organism evidence="10 11">
    <name type="scientific">Cichlidogyrus casuarinus</name>
    <dbReference type="NCBI Taxonomy" id="1844966"/>
    <lineage>
        <taxon>Eukaryota</taxon>
        <taxon>Metazoa</taxon>
        <taxon>Spiralia</taxon>
        <taxon>Lophotrochozoa</taxon>
        <taxon>Platyhelminthes</taxon>
        <taxon>Monogenea</taxon>
        <taxon>Monopisthocotylea</taxon>
        <taxon>Dactylogyridea</taxon>
        <taxon>Ancyrocephalidae</taxon>
        <taxon>Cichlidogyrus</taxon>
    </lineage>
</organism>
<evidence type="ECO:0000256" key="7">
    <source>
        <dbReference type="ARBA" id="ARBA00023293"/>
    </source>
</evidence>
<dbReference type="InterPro" id="IPR024096">
    <property type="entry name" value="NO_sig/Golgi_transp_ligand-bd"/>
</dbReference>
<keyword evidence="7" id="KW-0141">cGMP biosynthesis</keyword>
<dbReference type="GO" id="GO:0005737">
    <property type="term" value="C:cytoplasm"/>
    <property type="evidence" value="ECO:0007669"/>
    <property type="project" value="UniProtKB-SubCell"/>
</dbReference>
<dbReference type="GO" id="GO:0004383">
    <property type="term" value="F:guanylate cyclase activity"/>
    <property type="evidence" value="ECO:0007669"/>
    <property type="project" value="UniProtKB-EC"/>
</dbReference>
<dbReference type="PROSITE" id="PS50125">
    <property type="entry name" value="GUANYLATE_CYCLASE_2"/>
    <property type="match status" value="1"/>
</dbReference>
<protein>
    <recommendedName>
        <fullName evidence="2">guanylate cyclase</fullName>
        <ecNumber evidence="2">4.6.1.2</ecNumber>
    </recommendedName>
</protein>
<comment type="caution">
    <text evidence="10">The sequence shown here is derived from an EMBL/GenBank/DDBJ whole genome shotgun (WGS) entry which is preliminary data.</text>
</comment>
<dbReference type="EC" id="4.6.1.2" evidence="2"/>
<dbReference type="CDD" id="cd07302">
    <property type="entry name" value="CHD"/>
    <property type="match status" value="1"/>
</dbReference>
<evidence type="ECO:0000259" key="9">
    <source>
        <dbReference type="PROSITE" id="PS50125"/>
    </source>
</evidence>
<dbReference type="SUPFAM" id="SSF111126">
    <property type="entry name" value="Ligand-binding domain in the NO signalling and Golgi transport"/>
    <property type="match status" value="1"/>
</dbReference>
<keyword evidence="4" id="KW-0547">Nucleotide-binding</keyword>
<proteinExistence type="predicted"/>
<dbReference type="GO" id="GO:0005525">
    <property type="term" value="F:GTP binding"/>
    <property type="evidence" value="ECO:0007669"/>
    <property type="project" value="UniProtKB-KW"/>
</dbReference>
<feature type="region of interest" description="Disordered" evidence="8">
    <location>
        <begin position="667"/>
        <end position="691"/>
    </location>
</feature>
<dbReference type="SMART" id="SM00044">
    <property type="entry name" value="CYCc"/>
    <property type="match status" value="1"/>
</dbReference>
<evidence type="ECO:0000256" key="8">
    <source>
        <dbReference type="SAM" id="MobiDB-lite"/>
    </source>
</evidence>
<dbReference type="Proteomes" id="UP001626550">
    <property type="component" value="Unassembled WGS sequence"/>
</dbReference>
<dbReference type="Gene3D" id="3.30.450.260">
    <property type="entry name" value="Haem NO binding associated domain"/>
    <property type="match status" value="1"/>
</dbReference>
<evidence type="ECO:0000256" key="2">
    <source>
        <dbReference type="ARBA" id="ARBA00012202"/>
    </source>
</evidence>
<dbReference type="PANTHER" id="PTHR45655">
    <property type="entry name" value="GUANYLATE CYCLASE SOLUBLE SUBUNIT BETA-2"/>
    <property type="match status" value="1"/>
</dbReference>
<evidence type="ECO:0000313" key="10">
    <source>
        <dbReference type="EMBL" id="KAL3310691.1"/>
    </source>
</evidence>
<evidence type="ECO:0000256" key="4">
    <source>
        <dbReference type="ARBA" id="ARBA00022741"/>
    </source>
</evidence>
<reference evidence="10 11" key="1">
    <citation type="submission" date="2024-11" db="EMBL/GenBank/DDBJ databases">
        <title>Adaptive evolution of stress response genes in parasites aligns with host niche diversity.</title>
        <authorList>
            <person name="Hahn C."/>
            <person name="Resl P."/>
        </authorList>
    </citation>
    <scope>NUCLEOTIDE SEQUENCE [LARGE SCALE GENOMIC DNA]</scope>
    <source>
        <strain evidence="10">EGGRZ-B1_66</strain>
        <tissue evidence="10">Body</tissue>
    </source>
</reference>
<dbReference type="InterPro" id="IPR011645">
    <property type="entry name" value="HNOB_dom_associated"/>
</dbReference>
<keyword evidence="6" id="KW-0456">Lyase</keyword>
<dbReference type="InterPro" id="IPR029787">
    <property type="entry name" value="Nucleotide_cyclase"/>
</dbReference>
<dbReference type="PANTHER" id="PTHR45655:SF10">
    <property type="entry name" value="SOLUBLE GUANYLATE CYCLASE 88E"/>
    <property type="match status" value="1"/>
</dbReference>
<dbReference type="SUPFAM" id="SSF55073">
    <property type="entry name" value="Nucleotide cyclase"/>
    <property type="match status" value="1"/>
</dbReference>
<keyword evidence="3" id="KW-0963">Cytoplasm</keyword>
<dbReference type="InterPro" id="IPR038158">
    <property type="entry name" value="H-NOX_domain_sf"/>
</dbReference>
<evidence type="ECO:0000256" key="3">
    <source>
        <dbReference type="ARBA" id="ARBA00022490"/>
    </source>
</evidence>
<dbReference type="Gene3D" id="3.90.1520.10">
    <property type="entry name" value="H-NOX domain"/>
    <property type="match status" value="1"/>
</dbReference>
<sequence length="714" mass="80995">MYGLLLEGVRMFVEENYGEDVWQTLLENTQVKQHSFQTRTVYPENLIGRLVLALSKHLNSSPEQVMLDNGQFFVNLMTKFGYNKLLRVLGRNFEDFLQGLDNLHNHLRFSYPRLKPPSFVLLAQKDDCTLRLDYSTKRSGYVYYVMGQLVAISKEFYSTQTEISIESHCKDKDGLLDKTILTIRKLDGSSWTTPNIDYELGISASSICSGKDWRNITMKSANFFEILPFHILLNEDMKIIHIGSGFNVLEAGLLNTNFEESFIIAMPFIEPKLDQILLYKHNSFEIALITNGKNHNYDVGVNERKHAKGQSVAESVLKFKGQMHYVSEWNNVLFLGTPQLRDPNQMHAVGLCLNDLNLYDSSREMVMVGNQQSDELKASFEIQLEKSRKMEESLRNLHKMRKQADTLLYSCIPKSIGKTLRAGASASDTIKTFKRVSICFTKVVDFGPLCQQTSVQSVVNLLNHMYSLYDNLTEKHKVYKVETIGDSYMLVSGAPKVTEFDAVHITEMALDILQVTEKHLFWPNAPDRHLQLYLGCHTGPIVAGVVGLKMPRYCLFGDTVNTSSRMMSNGMADRIHVSESFANHLQNQPYEMEYRGTVPIKGKGDMNTYFVVGRKTHFVSMDPISHRERNLHDILADDLANRYVTEADSVASDSRISSAGLSFINDDQELEDESRLNPPATPLEGGRGDQTCASMGRVRKMNTVETLQAAIKLE</sequence>
<dbReference type="Pfam" id="PF00211">
    <property type="entry name" value="Guanylate_cyc"/>
    <property type="match status" value="1"/>
</dbReference>
<dbReference type="InterPro" id="IPR042463">
    <property type="entry name" value="HNOB_dom_associated_sf"/>
</dbReference>
<keyword evidence="11" id="KW-1185">Reference proteome</keyword>
<dbReference type="Pfam" id="PF07701">
    <property type="entry name" value="HNOBA"/>
    <property type="match status" value="1"/>
</dbReference>
<evidence type="ECO:0000256" key="5">
    <source>
        <dbReference type="ARBA" id="ARBA00023134"/>
    </source>
</evidence>